<dbReference type="EMBL" id="CAMPGE010018207">
    <property type="protein sequence ID" value="CAI2376645.1"/>
    <property type="molecule type" value="Genomic_DNA"/>
</dbReference>
<feature type="region of interest" description="Disordered" evidence="1">
    <location>
        <begin position="1"/>
        <end position="173"/>
    </location>
</feature>
<gene>
    <name evidence="2" type="ORF">ECRASSUSDP1_LOCUS18015</name>
</gene>
<protein>
    <submittedName>
        <fullName evidence="2">Uncharacterized protein</fullName>
    </submittedName>
</protein>
<comment type="caution">
    <text evidence="2">The sequence shown here is derived from an EMBL/GenBank/DDBJ whole genome shotgun (WGS) entry which is preliminary data.</text>
</comment>
<organism evidence="2 3">
    <name type="scientific">Euplotes crassus</name>
    <dbReference type="NCBI Taxonomy" id="5936"/>
    <lineage>
        <taxon>Eukaryota</taxon>
        <taxon>Sar</taxon>
        <taxon>Alveolata</taxon>
        <taxon>Ciliophora</taxon>
        <taxon>Intramacronucleata</taxon>
        <taxon>Spirotrichea</taxon>
        <taxon>Hypotrichia</taxon>
        <taxon>Euplotida</taxon>
        <taxon>Euplotidae</taxon>
        <taxon>Moneuplotes</taxon>
    </lineage>
</organism>
<feature type="compositionally biased region" description="Polar residues" evidence="1">
    <location>
        <begin position="310"/>
        <end position="320"/>
    </location>
</feature>
<proteinExistence type="predicted"/>
<dbReference type="InterPro" id="IPR032675">
    <property type="entry name" value="LRR_dom_sf"/>
</dbReference>
<feature type="region of interest" description="Disordered" evidence="1">
    <location>
        <begin position="189"/>
        <end position="209"/>
    </location>
</feature>
<feature type="compositionally biased region" description="Basic and acidic residues" evidence="1">
    <location>
        <begin position="59"/>
        <end position="80"/>
    </location>
</feature>
<sequence length="610" mass="71115">MDLEGASRSVLGNTGTEGCQDDHEGANSELARNEGGGLGRDDSDDRNISEYMTPGKAGRIYDARNVDPYREVEMRDRDELQGDTFEDDLKDNLDQYKLYEIPEERKIRDSQAKQDSSENSHHQHSEVTFNRDSGKRNINVKGTESSEESKYKNDCQNMRRDQIKEKEPNMYLKHSRGSLPYSILKASFQSGDESKDESPGMHIENKFLFRQSDEGKRDSFLYENTSRGKSNSLTLKTTSSKDFAHLGKDDLKNISERSSVLSLRYPQTLDVKQTPRIQKFCESNDDLANYGKEERKSEESDEDSLHLDTENSIDNNFSPSSQMYDVNKFEENKNPGLKLFQSPKDYIPMKIKNCDICKENYKRFEKIRMYQLHARCDYSYKEVLELIDQFDIPEKNENFVLNMDMNIKFSLESKRICEFFEAIEKGLPRFMSFEINSVRPANQQVLINFMTKYFCCSVDTFSFKCWRYENELSLDPFCDGLLGISNRVLKKLDLWDFEISREQIVQIFSFFKNTPHLSFSSCFLELSEFPNFGDSLNGSNIMMLSLRYCGENNRGNWAVNSDHFENLIYGLADCQDFKYSLSRLNLAIPKIEQEYYRRILLRYGFEKVKT</sequence>
<feature type="compositionally biased region" description="Basic and acidic residues" evidence="1">
    <location>
        <begin position="39"/>
        <end position="48"/>
    </location>
</feature>
<name>A0AAD1XQG2_EUPCR</name>
<feature type="compositionally biased region" description="Basic and acidic residues" evidence="1">
    <location>
        <begin position="147"/>
        <end position="168"/>
    </location>
</feature>
<feature type="compositionally biased region" description="Basic and acidic residues" evidence="1">
    <location>
        <begin position="291"/>
        <end position="309"/>
    </location>
</feature>
<evidence type="ECO:0000313" key="2">
    <source>
        <dbReference type="EMBL" id="CAI2376645.1"/>
    </source>
</evidence>
<feature type="compositionally biased region" description="Basic and acidic residues" evidence="1">
    <location>
        <begin position="192"/>
        <end position="209"/>
    </location>
</feature>
<evidence type="ECO:0000256" key="1">
    <source>
        <dbReference type="SAM" id="MobiDB-lite"/>
    </source>
</evidence>
<dbReference type="Gene3D" id="3.80.10.10">
    <property type="entry name" value="Ribonuclease Inhibitor"/>
    <property type="match status" value="1"/>
</dbReference>
<keyword evidence="3" id="KW-1185">Reference proteome</keyword>
<evidence type="ECO:0000313" key="3">
    <source>
        <dbReference type="Proteomes" id="UP001295684"/>
    </source>
</evidence>
<reference evidence="2" key="1">
    <citation type="submission" date="2023-07" db="EMBL/GenBank/DDBJ databases">
        <authorList>
            <consortium name="AG Swart"/>
            <person name="Singh M."/>
            <person name="Singh A."/>
            <person name="Seah K."/>
            <person name="Emmerich C."/>
        </authorList>
    </citation>
    <scope>NUCLEOTIDE SEQUENCE</scope>
    <source>
        <strain evidence="2">DP1</strain>
    </source>
</reference>
<accession>A0AAD1XQG2</accession>
<feature type="region of interest" description="Disordered" evidence="1">
    <location>
        <begin position="288"/>
        <end position="320"/>
    </location>
</feature>
<dbReference type="AlphaFoldDB" id="A0AAD1XQG2"/>
<dbReference type="Proteomes" id="UP001295684">
    <property type="component" value="Unassembled WGS sequence"/>
</dbReference>
<dbReference type="SUPFAM" id="SSF52047">
    <property type="entry name" value="RNI-like"/>
    <property type="match status" value="1"/>
</dbReference>
<feature type="compositionally biased region" description="Basic and acidic residues" evidence="1">
    <location>
        <begin position="100"/>
        <end position="125"/>
    </location>
</feature>